<evidence type="ECO:0000313" key="5">
    <source>
        <dbReference type="Proteomes" id="UP001596379"/>
    </source>
</evidence>
<reference evidence="5" key="1">
    <citation type="journal article" date="2019" name="Int. J. Syst. Evol. Microbiol.">
        <title>The Global Catalogue of Microorganisms (GCM) 10K type strain sequencing project: providing services to taxonomists for standard genome sequencing and annotation.</title>
        <authorList>
            <consortium name="The Broad Institute Genomics Platform"/>
            <consortium name="The Broad Institute Genome Sequencing Center for Infectious Disease"/>
            <person name="Wu L."/>
            <person name="Ma J."/>
        </authorList>
    </citation>
    <scope>NUCLEOTIDE SEQUENCE [LARGE SCALE GENOMIC DNA]</scope>
    <source>
        <strain evidence="5">CCUG 36956</strain>
    </source>
</reference>
<keyword evidence="5" id="KW-1185">Reference proteome</keyword>
<dbReference type="NCBIfam" id="TIGR02481">
    <property type="entry name" value="hemeryth_dom"/>
    <property type="match status" value="1"/>
</dbReference>
<dbReference type="SUPFAM" id="SSF47188">
    <property type="entry name" value="Hemerythrin-like"/>
    <property type="match status" value="1"/>
</dbReference>
<evidence type="ECO:0000313" key="4">
    <source>
        <dbReference type="EMBL" id="MFC7299744.1"/>
    </source>
</evidence>
<dbReference type="RefSeq" id="WP_382236148.1">
    <property type="nucleotide sequence ID" value="NZ_JBHTCC010000004.1"/>
</dbReference>
<dbReference type="InterPro" id="IPR035938">
    <property type="entry name" value="Hemerythrin-like_sf"/>
</dbReference>
<dbReference type="Gene3D" id="1.20.120.50">
    <property type="entry name" value="Hemerythrin-like"/>
    <property type="match status" value="1"/>
</dbReference>
<dbReference type="PANTHER" id="PTHR37164:SF1">
    <property type="entry name" value="BACTERIOHEMERYTHRIN"/>
    <property type="match status" value="1"/>
</dbReference>
<accession>A0ABW2J8D4</accession>
<gene>
    <name evidence="4" type="ORF">ACFQO0_14980</name>
</gene>
<evidence type="ECO:0000256" key="2">
    <source>
        <dbReference type="ARBA" id="ARBA00022723"/>
    </source>
</evidence>
<comment type="similarity">
    <text evidence="1">Belongs to the hemerythrin family.</text>
</comment>
<evidence type="ECO:0000256" key="3">
    <source>
        <dbReference type="ARBA" id="ARBA00023004"/>
    </source>
</evidence>
<dbReference type="Proteomes" id="UP001596379">
    <property type="component" value="Unassembled WGS sequence"/>
</dbReference>
<sequence>MSMVDSSWLDVEPHHFQLNLFNLFQEKYMEQIFLQPEISVGIIEMDKAHKVLMREIMDMMQAPNFEFSRRLPQLVELLEMDFRGEEELMEQMDYPDLRVHREQHAELLGTVHDAVAKAINGDYLLPRQVLNMLPQWFLWHLVKMDASLVKALKAAGAKPINHSVFKPTHSTERQPQHVGFV</sequence>
<comment type="caution">
    <text evidence="4">The sequence shown here is derived from an EMBL/GenBank/DDBJ whole genome shotgun (WGS) entry which is preliminary data.</text>
</comment>
<dbReference type="PANTHER" id="PTHR37164">
    <property type="entry name" value="BACTERIOHEMERYTHRIN"/>
    <property type="match status" value="1"/>
</dbReference>
<organism evidence="4 5">
    <name type="scientific">Herminiimonas aquatilis</name>
    <dbReference type="NCBI Taxonomy" id="345342"/>
    <lineage>
        <taxon>Bacteria</taxon>
        <taxon>Pseudomonadati</taxon>
        <taxon>Pseudomonadota</taxon>
        <taxon>Betaproteobacteria</taxon>
        <taxon>Burkholderiales</taxon>
        <taxon>Oxalobacteraceae</taxon>
        <taxon>Herminiimonas</taxon>
    </lineage>
</organism>
<protein>
    <submittedName>
        <fullName evidence="4">Bacteriohemerythrin</fullName>
    </submittedName>
</protein>
<keyword evidence="2" id="KW-0479">Metal-binding</keyword>
<name>A0ABW2J8D4_9BURK</name>
<proteinExistence type="inferred from homology"/>
<dbReference type="EMBL" id="JBHTCC010000004">
    <property type="protein sequence ID" value="MFC7299744.1"/>
    <property type="molecule type" value="Genomic_DNA"/>
</dbReference>
<dbReference type="InterPro" id="IPR012827">
    <property type="entry name" value="Hemerythrin_metal-bd"/>
</dbReference>
<dbReference type="InterPro" id="IPR050669">
    <property type="entry name" value="Hemerythrin"/>
</dbReference>
<keyword evidence="3" id="KW-0408">Iron</keyword>
<evidence type="ECO:0000256" key="1">
    <source>
        <dbReference type="ARBA" id="ARBA00010587"/>
    </source>
</evidence>
<dbReference type="CDD" id="cd12107">
    <property type="entry name" value="Hemerythrin"/>
    <property type="match status" value="1"/>
</dbReference>